<evidence type="ECO:0000313" key="5">
    <source>
        <dbReference type="EMBL" id="MFC6066333.1"/>
    </source>
</evidence>
<comment type="caution">
    <text evidence="5">The sequence shown here is derived from an EMBL/GenBank/DDBJ whole genome shotgun (WGS) entry which is preliminary data.</text>
</comment>
<dbReference type="InterPro" id="IPR020806">
    <property type="entry name" value="PKS_PP-bd"/>
</dbReference>
<evidence type="ECO:0000256" key="2">
    <source>
        <dbReference type="ARBA" id="ARBA00022553"/>
    </source>
</evidence>
<dbReference type="SMART" id="SM00823">
    <property type="entry name" value="PKS_PP"/>
    <property type="match status" value="1"/>
</dbReference>
<evidence type="ECO:0000259" key="4">
    <source>
        <dbReference type="PROSITE" id="PS50075"/>
    </source>
</evidence>
<organism evidence="5 6">
    <name type="scientific">Streptomyces ochraceiscleroticus</name>
    <dbReference type="NCBI Taxonomy" id="47761"/>
    <lineage>
        <taxon>Bacteria</taxon>
        <taxon>Bacillati</taxon>
        <taxon>Actinomycetota</taxon>
        <taxon>Actinomycetes</taxon>
        <taxon>Kitasatosporales</taxon>
        <taxon>Streptomycetaceae</taxon>
        <taxon>Streptomyces</taxon>
    </lineage>
</organism>
<dbReference type="Pfam" id="PF00550">
    <property type="entry name" value="PP-binding"/>
    <property type="match status" value="1"/>
</dbReference>
<evidence type="ECO:0000256" key="1">
    <source>
        <dbReference type="ARBA" id="ARBA00022450"/>
    </source>
</evidence>
<proteinExistence type="predicted"/>
<dbReference type="InterPro" id="IPR009081">
    <property type="entry name" value="PP-bd_ACP"/>
</dbReference>
<dbReference type="RefSeq" id="WP_063761835.1">
    <property type="nucleotide sequence ID" value="NZ_JBHSPX010000008.1"/>
</dbReference>
<feature type="compositionally biased region" description="Low complexity" evidence="3">
    <location>
        <begin position="86"/>
        <end position="106"/>
    </location>
</feature>
<feature type="region of interest" description="Disordered" evidence="3">
    <location>
        <begin position="85"/>
        <end position="106"/>
    </location>
</feature>
<dbReference type="Gene3D" id="1.10.1200.10">
    <property type="entry name" value="ACP-like"/>
    <property type="match status" value="1"/>
</dbReference>
<dbReference type="PROSITE" id="PS50075">
    <property type="entry name" value="CARRIER"/>
    <property type="match status" value="1"/>
</dbReference>
<dbReference type="EMBL" id="JBHSPX010000008">
    <property type="protein sequence ID" value="MFC6066333.1"/>
    <property type="molecule type" value="Genomic_DNA"/>
</dbReference>
<evidence type="ECO:0000256" key="3">
    <source>
        <dbReference type="SAM" id="MobiDB-lite"/>
    </source>
</evidence>
<feature type="domain" description="Carrier" evidence="4">
    <location>
        <begin position="4"/>
        <end position="83"/>
    </location>
</feature>
<accession>A0ABW1MSJ4</accession>
<keyword evidence="2" id="KW-0597">Phosphoprotein</keyword>
<gene>
    <name evidence="5" type="ORF">ACFP4F_27845</name>
</gene>
<keyword evidence="1" id="KW-0596">Phosphopantetheine</keyword>
<dbReference type="InterPro" id="IPR036736">
    <property type="entry name" value="ACP-like_sf"/>
</dbReference>
<sequence length="106" mass="11076">MSSVSGPDLHECLVAQIAEQTALPPEELLPERTFRELDIDSLALVELIVAIENDTGLDLPPDLPGVDRDTTLAEAARVLETLSVTAAEAPGEAPGEADAGIPHARG</sequence>
<protein>
    <submittedName>
        <fullName evidence="5">Acyl carrier protein</fullName>
    </submittedName>
</protein>
<evidence type="ECO:0000313" key="6">
    <source>
        <dbReference type="Proteomes" id="UP001596139"/>
    </source>
</evidence>
<reference evidence="6" key="1">
    <citation type="journal article" date="2019" name="Int. J. Syst. Evol. Microbiol.">
        <title>The Global Catalogue of Microorganisms (GCM) 10K type strain sequencing project: providing services to taxonomists for standard genome sequencing and annotation.</title>
        <authorList>
            <consortium name="The Broad Institute Genomics Platform"/>
            <consortium name="The Broad Institute Genome Sequencing Center for Infectious Disease"/>
            <person name="Wu L."/>
            <person name="Ma J."/>
        </authorList>
    </citation>
    <scope>NUCLEOTIDE SEQUENCE [LARGE SCALE GENOMIC DNA]</scope>
    <source>
        <strain evidence="6">CGMCC 1.15180</strain>
    </source>
</reference>
<keyword evidence="6" id="KW-1185">Reference proteome</keyword>
<dbReference type="SUPFAM" id="SSF47336">
    <property type="entry name" value="ACP-like"/>
    <property type="match status" value="1"/>
</dbReference>
<dbReference type="Proteomes" id="UP001596139">
    <property type="component" value="Unassembled WGS sequence"/>
</dbReference>
<name>A0ABW1MSJ4_9ACTN</name>